<dbReference type="PROSITE" id="PS51782">
    <property type="entry name" value="LYSM"/>
    <property type="match status" value="1"/>
</dbReference>
<dbReference type="EMBL" id="BJMM01000002">
    <property type="protein sequence ID" value="GEB47843.1"/>
    <property type="molecule type" value="Genomic_DNA"/>
</dbReference>
<keyword evidence="2" id="KW-0732">Signal</keyword>
<organism evidence="4 5">
    <name type="scientific">Streptomyces cacaoi</name>
    <dbReference type="NCBI Taxonomy" id="1898"/>
    <lineage>
        <taxon>Bacteria</taxon>
        <taxon>Bacillati</taxon>
        <taxon>Actinomycetota</taxon>
        <taxon>Actinomycetes</taxon>
        <taxon>Kitasatosporales</taxon>
        <taxon>Streptomycetaceae</taxon>
        <taxon>Streptomyces</taxon>
    </lineage>
</organism>
<keyword evidence="5" id="KW-1185">Reference proteome</keyword>
<dbReference type="CDD" id="cd00118">
    <property type="entry name" value="LysM"/>
    <property type="match status" value="1"/>
</dbReference>
<evidence type="ECO:0000259" key="3">
    <source>
        <dbReference type="PROSITE" id="PS51782"/>
    </source>
</evidence>
<name>A0A4Y3QT87_STRCI</name>
<feature type="chain" id="PRO_5021293732" evidence="2">
    <location>
        <begin position="27"/>
        <end position="211"/>
    </location>
</feature>
<dbReference type="AlphaFoldDB" id="A0A4Y3QT87"/>
<feature type="compositionally biased region" description="Basic and acidic residues" evidence="1">
    <location>
        <begin position="141"/>
        <end position="154"/>
    </location>
</feature>
<sequence>MRKTKVATFGVLAAAMIAVPATPAFAYEVEPGDTLSELAQKHGTTWQDLAARNGLPDPDRIYAGQHLDLDGASSPDTPTAPRQQAAPPQQSAPQQPTAPRRESRPQSETQPSGQQSSGSHSAGKHSSGGSRASAPQAASRSEARAKKEIIRRESSGNPNAQNGKYHGLFQTDQPWGRGTVAEQHAGAEKYVRERYGSWKSALHFHDTHGWY</sequence>
<accession>A0A4Y3QT87</accession>
<evidence type="ECO:0000313" key="4">
    <source>
        <dbReference type="EMBL" id="GEB47843.1"/>
    </source>
</evidence>
<dbReference type="PANTHER" id="PTHR33734">
    <property type="entry name" value="LYSM DOMAIN-CONTAINING GPI-ANCHORED PROTEIN 2"/>
    <property type="match status" value="1"/>
</dbReference>
<gene>
    <name evidence="4" type="ORF">SCA03_03940</name>
</gene>
<evidence type="ECO:0000256" key="2">
    <source>
        <dbReference type="SAM" id="SignalP"/>
    </source>
</evidence>
<dbReference type="PANTHER" id="PTHR33734:SF22">
    <property type="entry name" value="MEMBRANE-BOUND LYTIC MUREIN TRANSGLYCOSYLASE D"/>
    <property type="match status" value="1"/>
</dbReference>
<dbReference type="OrthoDB" id="1404170at2"/>
<dbReference type="RefSeq" id="WP_086815246.1">
    <property type="nucleotide sequence ID" value="NZ_BJMM01000002.1"/>
</dbReference>
<feature type="signal peptide" evidence="2">
    <location>
        <begin position="1"/>
        <end position="26"/>
    </location>
</feature>
<dbReference type="InterPro" id="IPR036779">
    <property type="entry name" value="LysM_dom_sf"/>
</dbReference>
<comment type="caution">
    <text evidence="4">The sequence shown here is derived from an EMBL/GenBank/DDBJ whole genome shotgun (WGS) entry which is preliminary data.</text>
</comment>
<dbReference type="Proteomes" id="UP000319210">
    <property type="component" value="Unassembled WGS sequence"/>
</dbReference>
<feature type="domain" description="LysM" evidence="3">
    <location>
        <begin position="25"/>
        <end position="69"/>
    </location>
</feature>
<reference evidence="4 5" key="1">
    <citation type="submission" date="2019-06" db="EMBL/GenBank/DDBJ databases">
        <title>Whole genome shotgun sequence of Streptomyces cacaoi subsp. cacaoi NBRC 12748.</title>
        <authorList>
            <person name="Hosoyama A."/>
            <person name="Uohara A."/>
            <person name="Ohji S."/>
            <person name="Ichikawa N."/>
        </authorList>
    </citation>
    <scope>NUCLEOTIDE SEQUENCE [LARGE SCALE GENOMIC DNA]</scope>
    <source>
        <strain evidence="4 5">NBRC 12748</strain>
    </source>
</reference>
<dbReference type="Gene3D" id="3.10.350.10">
    <property type="entry name" value="LysM domain"/>
    <property type="match status" value="1"/>
</dbReference>
<feature type="compositionally biased region" description="Low complexity" evidence="1">
    <location>
        <begin position="112"/>
        <end position="140"/>
    </location>
</feature>
<proteinExistence type="predicted"/>
<protein>
    <submittedName>
        <fullName evidence="4">Peptidase M23</fullName>
    </submittedName>
</protein>
<dbReference type="SUPFAM" id="SSF54106">
    <property type="entry name" value="LysM domain"/>
    <property type="match status" value="1"/>
</dbReference>
<dbReference type="InterPro" id="IPR018392">
    <property type="entry name" value="LysM"/>
</dbReference>
<dbReference type="SMART" id="SM00257">
    <property type="entry name" value="LysM"/>
    <property type="match status" value="1"/>
</dbReference>
<feature type="region of interest" description="Disordered" evidence="1">
    <location>
        <begin position="56"/>
        <end position="174"/>
    </location>
</feature>
<evidence type="ECO:0000313" key="5">
    <source>
        <dbReference type="Proteomes" id="UP000319210"/>
    </source>
</evidence>
<dbReference type="Pfam" id="PF01476">
    <property type="entry name" value="LysM"/>
    <property type="match status" value="1"/>
</dbReference>
<feature type="compositionally biased region" description="Low complexity" evidence="1">
    <location>
        <begin position="77"/>
        <end position="98"/>
    </location>
</feature>
<evidence type="ECO:0000256" key="1">
    <source>
        <dbReference type="SAM" id="MobiDB-lite"/>
    </source>
</evidence>